<dbReference type="InterPro" id="IPR008567">
    <property type="entry name" value="BKACE"/>
</dbReference>
<dbReference type="EMBL" id="BKZW01000003">
    <property type="protein sequence ID" value="GER90833.1"/>
    <property type="molecule type" value="Genomic_DNA"/>
</dbReference>
<comment type="caution">
    <text evidence="1">The sequence shown here is derived from an EMBL/GenBank/DDBJ whole genome shotgun (WGS) entry which is preliminary data.</text>
</comment>
<dbReference type="Gene3D" id="3.20.20.70">
    <property type="entry name" value="Aldolase class I"/>
    <property type="match status" value="1"/>
</dbReference>
<dbReference type="Proteomes" id="UP000326912">
    <property type="component" value="Unassembled WGS sequence"/>
</dbReference>
<dbReference type="Pfam" id="PF05853">
    <property type="entry name" value="BKACE"/>
    <property type="match status" value="1"/>
</dbReference>
<dbReference type="RefSeq" id="WP_151758554.1">
    <property type="nucleotide sequence ID" value="NZ_BKZW01000003.1"/>
</dbReference>
<dbReference type="PANTHER" id="PTHR37418:SF1">
    <property type="entry name" value="3-KETO-5-AMINOHEXANOATE CLEAVAGE PROTEIN"/>
    <property type="match status" value="1"/>
</dbReference>
<protein>
    <submittedName>
        <fullName evidence="1">3-keto-5-aminohexanoate cleavage enzyme</fullName>
    </submittedName>
</protein>
<proteinExistence type="predicted"/>
<evidence type="ECO:0000313" key="1">
    <source>
        <dbReference type="EMBL" id="GER90833.1"/>
    </source>
</evidence>
<keyword evidence="2" id="KW-1185">Reference proteome</keyword>
<accession>A0A5J4KT39</accession>
<dbReference type="InterPro" id="IPR013785">
    <property type="entry name" value="Aldolase_TIM"/>
</dbReference>
<organism evidence="1 2">
    <name type="scientific">Dictyobacter vulcani</name>
    <dbReference type="NCBI Taxonomy" id="2607529"/>
    <lineage>
        <taxon>Bacteria</taxon>
        <taxon>Bacillati</taxon>
        <taxon>Chloroflexota</taxon>
        <taxon>Ktedonobacteria</taxon>
        <taxon>Ktedonobacterales</taxon>
        <taxon>Dictyobacteraceae</taxon>
        <taxon>Dictyobacter</taxon>
    </lineage>
</organism>
<sequence length="239" mass="25769">MLIQACLNGSREPGEHPALPLTPEELASDAERVVAAGAQALHIHPRQADGKQSLNAQDITAALTAIRTRCPGIAIGVSTGIWIEPDVAQRLRKVREWKVLPDFASVNFSEAGADDLCHTLRELGIGIEAGLSSTAEVQLLQKLGLREQCLRILIEPQETDTEAALNNTAEIIHALNQANILTPRLLHGVDSTTWTVLKLALAHSYDTRIGLEDTLTLPDGNQTQGNAELVSAVMKQFVS</sequence>
<dbReference type="AlphaFoldDB" id="A0A5J4KT39"/>
<evidence type="ECO:0000313" key="2">
    <source>
        <dbReference type="Proteomes" id="UP000326912"/>
    </source>
</evidence>
<reference evidence="1 2" key="1">
    <citation type="submission" date="2019-10" db="EMBL/GenBank/DDBJ databases">
        <title>Dictyobacter vulcani sp. nov., within the class Ktedonobacteria, isolated from soil of volcanic Mt. Zao.</title>
        <authorList>
            <person name="Zheng Y."/>
            <person name="Wang C.M."/>
            <person name="Sakai Y."/>
            <person name="Abe K."/>
            <person name="Yokota A."/>
            <person name="Yabe S."/>
        </authorList>
    </citation>
    <scope>NUCLEOTIDE SEQUENCE [LARGE SCALE GENOMIC DNA]</scope>
    <source>
        <strain evidence="1 2">W12</strain>
    </source>
</reference>
<dbReference type="GO" id="GO:0043720">
    <property type="term" value="F:3-keto-5-aminohexanoate cleavage activity"/>
    <property type="evidence" value="ECO:0007669"/>
    <property type="project" value="InterPro"/>
</dbReference>
<gene>
    <name evidence="1" type="ORF">KDW_49950</name>
</gene>
<name>A0A5J4KT39_9CHLR</name>
<dbReference type="PANTHER" id="PTHR37418">
    <property type="entry name" value="3-KETO-5-AMINOHEXANOATE CLEAVAGE ENZYME-RELATED"/>
    <property type="match status" value="1"/>
</dbReference>